<reference evidence="2 3" key="1">
    <citation type="journal article" date="2011" name="J. Bacteriol.">
        <title>Complete genome sequence of the thermoacidophilic crenarchaeon Thermoproteus uzoniensis 768-20.</title>
        <authorList>
            <person name="Mardanov A.V."/>
            <person name="Gumerov V.M."/>
            <person name="Beletsky A.V."/>
            <person name="Prokofeva M.I."/>
            <person name="Bonch-Osmolovskaya E.A."/>
            <person name="Ravin N.V."/>
            <person name="Skryabin K.G."/>
        </authorList>
    </citation>
    <scope>NUCLEOTIDE SEQUENCE [LARGE SCALE GENOMIC DNA]</scope>
    <source>
        <strain evidence="2 3">768-20</strain>
    </source>
</reference>
<dbReference type="EMBL" id="CP002590">
    <property type="protein sequence ID" value="AEA12386.1"/>
    <property type="molecule type" value="Genomic_DNA"/>
</dbReference>
<proteinExistence type="predicted"/>
<keyword evidence="1" id="KW-1133">Transmembrane helix</keyword>
<evidence type="ECO:0000256" key="1">
    <source>
        <dbReference type="SAM" id="Phobius"/>
    </source>
</evidence>
<keyword evidence="1" id="KW-0472">Membrane</keyword>
<dbReference type="Proteomes" id="UP000008138">
    <property type="component" value="Chromosome"/>
</dbReference>
<sequence length="632" mass="67433">MRGLSTVAAFAIFIVVFAIFVATAIYYYQLLRQTTTQAVQEVRSAALPPDQQGALIYNGTCVFSAAGSGSPFAYYLEVAAPTGQALTSSRVYPSLAGAFEISCPPGPGLYKYIGVRQNGQLAYLYVYVGPSVAWVAANGTVAYVSKVGDGVAIQLYLNVYNNSTGWLPATYNVALLYDSSKVVCNPSTFSVGPTALSPGEQRPIYLGVASCRAVGAFNGTTIKAVVVQSYGAYSWSGAAAVVVELVNSSSLAASTSPPPSGVCSFTPVNGSQLSGFNQMNGWIGAWGGGPGGYVVAVRPGLLVPAYATGGSGFYYVQLSHVEIGSLIVSQAPAAVQISGPMPAFLSSLKVYTSAGTLYVNGSGQAVQLQPGTYTIYVDVRASPNAAPGSTASLYLSCGSYSYPIAFEIPQWTDWGIPVKVYQGTNLNTYAGTWSVGSIYFWLTYRQPPLSAQSPYFTIGDYLDSAPQWAAALLNPTASRWDDWSLDYTGTLYVPWNEFRVGVWHDDGVRVYVCGNLAIDYWNPTSPRFDSGKVRCSSNKIDVEVQYFEGYVESVLMFVVGPKDKNVAYMPTIDGAWYCSNFNWGAGIYGSGAGTCNTAWTFVPWNSQQNQPPYWIVNKYSPGSKDGAGVPSP</sequence>
<dbReference type="KEGG" id="tuz:TUZN_0902"/>
<keyword evidence="1" id="KW-0812">Transmembrane</keyword>
<dbReference type="HOGENOM" id="CLU_423140_0_0_2"/>
<accession>F2L5L5</accession>
<organism evidence="2 3">
    <name type="scientific">Thermoproteus uzoniensis (strain 768-20)</name>
    <dbReference type="NCBI Taxonomy" id="999630"/>
    <lineage>
        <taxon>Archaea</taxon>
        <taxon>Thermoproteota</taxon>
        <taxon>Thermoprotei</taxon>
        <taxon>Thermoproteales</taxon>
        <taxon>Thermoproteaceae</taxon>
        <taxon>Thermoproteus</taxon>
    </lineage>
</organism>
<feature type="transmembrane region" description="Helical" evidence="1">
    <location>
        <begin position="7"/>
        <end position="28"/>
    </location>
</feature>
<reference key="2">
    <citation type="submission" date="2011-03" db="EMBL/GenBank/DDBJ databases">
        <title>Complete genome sequence of the thermoacidophilic crenarchaeon Thermoproteus uzoniensis 768-20.</title>
        <authorList>
            <person name="Mardanov A.V."/>
            <person name="Gumerov V.M."/>
            <person name="Beletsky A.V."/>
            <person name="Prokofeva M.I."/>
            <person name="Bonch-Osmolovskaya E.A."/>
            <person name="Ravin N.V."/>
            <person name="Skryabin K.G."/>
        </authorList>
    </citation>
    <scope>NUCLEOTIDE SEQUENCE</scope>
    <source>
        <strain>768-20</strain>
    </source>
</reference>
<evidence type="ECO:0008006" key="4">
    <source>
        <dbReference type="Google" id="ProtNLM"/>
    </source>
</evidence>
<dbReference type="eggNOG" id="arCOG07037">
    <property type="taxonomic scope" value="Archaea"/>
</dbReference>
<dbReference type="OrthoDB" id="28260at2157"/>
<keyword evidence="3" id="KW-1185">Reference proteome</keyword>
<protein>
    <recommendedName>
        <fullName evidence="4">PA14 domain-containing protein</fullName>
    </recommendedName>
</protein>
<dbReference type="SUPFAM" id="SSF56988">
    <property type="entry name" value="Anthrax protective antigen"/>
    <property type="match status" value="1"/>
</dbReference>
<dbReference type="AlphaFoldDB" id="F2L5L5"/>
<dbReference type="STRING" id="999630.TUZN_0902"/>
<evidence type="ECO:0000313" key="2">
    <source>
        <dbReference type="EMBL" id="AEA12386.1"/>
    </source>
</evidence>
<name>F2L5L5_THEU7</name>
<gene>
    <name evidence="2" type="ordered locus">TUZN_0902</name>
</gene>
<evidence type="ECO:0000313" key="3">
    <source>
        <dbReference type="Proteomes" id="UP000008138"/>
    </source>
</evidence>
<dbReference type="GeneID" id="10360435"/>
<dbReference type="RefSeq" id="WP_013679722.1">
    <property type="nucleotide sequence ID" value="NC_015315.1"/>
</dbReference>